<dbReference type="Proteomes" id="UP001164539">
    <property type="component" value="Chromosome 5"/>
</dbReference>
<accession>A0ACC1Y6X2</accession>
<dbReference type="EMBL" id="CM051398">
    <property type="protein sequence ID" value="KAJ4719218.1"/>
    <property type="molecule type" value="Genomic_DNA"/>
</dbReference>
<evidence type="ECO:0000313" key="2">
    <source>
        <dbReference type="Proteomes" id="UP001164539"/>
    </source>
</evidence>
<evidence type="ECO:0000313" key="1">
    <source>
        <dbReference type="EMBL" id="KAJ4719218.1"/>
    </source>
</evidence>
<comment type="caution">
    <text evidence="1">The sequence shown here is derived from an EMBL/GenBank/DDBJ whole genome shotgun (WGS) entry which is preliminary data.</text>
</comment>
<sequence length="355" mass="38764">MEIQDPQSEFTPKPESYPNPSSSSTNVAACPSSLYSAFIRNGSHHRRAHSEMSFCLPEDMTTATMMTTTDPMGGGSSTTSLDEIGSEDDLFSTYIDVDKLTGGGGNGEDQGGPTTSFKGRHNRHRYSNSVDGHGEILDAKKAMPPDKLAELWSVDPKRAKRILANRQSAARSKERKARYMLELERKVQTLQTEATTLSAQLTLFQRDTTGLSTENTELKLRLQSMEQQAQLRDALNEALKKEVERLKIATGEIVNPSESFNMGIHPMPYNLNVFAVSQQPGAPAGHQHMQLSALSHSQSSIAAHHFQQTSSQPVSDVSKNDELGRLQGLDISSKVSSFVKSDGPSLSASESSTTF</sequence>
<keyword evidence="2" id="KW-1185">Reference proteome</keyword>
<name>A0ACC1Y6X2_MELAZ</name>
<proteinExistence type="predicted"/>
<reference evidence="1 2" key="1">
    <citation type="journal article" date="2023" name="Science">
        <title>Complex scaffold remodeling in plant triterpene biosynthesis.</title>
        <authorList>
            <person name="De La Pena R."/>
            <person name="Hodgson H."/>
            <person name="Liu J.C."/>
            <person name="Stephenson M.J."/>
            <person name="Martin A.C."/>
            <person name="Owen C."/>
            <person name="Harkess A."/>
            <person name="Leebens-Mack J."/>
            <person name="Jimenez L.E."/>
            <person name="Osbourn A."/>
            <person name="Sattely E.S."/>
        </authorList>
    </citation>
    <scope>NUCLEOTIDE SEQUENCE [LARGE SCALE GENOMIC DNA]</scope>
    <source>
        <strain evidence="2">cv. JPN11</strain>
        <tissue evidence="1">Leaf</tissue>
    </source>
</reference>
<gene>
    <name evidence="1" type="ORF">OWV82_010829</name>
</gene>
<protein>
    <submittedName>
        <fullName evidence="1">Transcription factor RF2b</fullName>
    </submittedName>
</protein>
<organism evidence="1 2">
    <name type="scientific">Melia azedarach</name>
    <name type="common">Chinaberry tree</name>
    <dbReference type="NCBI Taxonomy" id="155640"/>
    <lineage>
        <taxon>Eukaryota</taxon>
        <taxon>Viridiplantae</taxon>
        <taxon>Streptophyta</taxon>
        <taxon>Embryophyta</taxon>
        <taxon>Tracheophyta</taxon>
        <taxon>Spermatophyta</taxon>
        <taxon>Magnoliopsida</taxon>
        <taxon>eudicotyledons</taxon>
        <taxon>Gunneridae</taxon>
        <taxon>Pentapetalae</taxon>
        <taxon>rosids</taxon>
        <taxon>malvids</taxon>
        <taxon>Sapindales</taxon>
        <taxon>Meliaceae</taxon>
        <taxon>Melia</taxon>
    </lineage>
</organism>